<dbReference type="SMART" id="SM00066">
    <property type="entry name" value="GAL4"/>
    <property type="match status" value="1"/>
</dbReference>
<feature type="compositionally biased region" description="Acidic residues" evidence="3">
    <location>
        <begin position="228"/>
        <end position="239"/>
    </location>
</feature>
<evidence type="ECO:0000259" key="5">
    <source>
        <dbReference type="PROSITE" id="PS50048"/>
    </source>
</evidence>
<dbReference type="CDD" id="cd14723">
    <property type="entry name" value="ZIP_Ppr1"/>
    <property type="match status" value="1"/>
</dbReference>
<dbReference type="InterPro" id="IPR050987">
    <property type="entry name" value="AtrR-like"/>
</dbReference>
<dbReference type="AlphaFoldDB" id="A0A8H5FYU1"/>
<dbReference type="Pfam" id="PF00172">
    <property type="entry name" value="Zn_clus"/>
    <property type="match status" value="1"/>
</dbReference>
<keyword evidence="2" id="KW-0539">Nucleus</keyword>
<keyword evidence="4" id="KW-0472">Membrane</keyword>
<dbReference type="InterPro" id="IPR036864">
    <property type="entry name" value="Zn2-C6_fun-type_DNA-bd_sf"/>
</dbReference>
<dbReference type="CDD" id="cd12148">
    <property type="entry name" value="fungal_TF_MHR"/>
    <property type="match status" value="1"/>
</dbReference>
<keyword evidence="4" id="KW-1133">Transmembrane helix</keyword>
<dbReference type="PANTHER" id="PTHR46910">
    <property type="entry name" value="TRANSCRIPTION FACTOR PDR1"/>
    <property type="match status" value="1"/>
</dbReference>
<reference evidence="6 7" key="1">
    <citation type="journal article" date="2020" name="ISME J.">
        <title>Uncovering the hidden diversity of litter-decomposition mechanisms in mushroom-forming fungi.</title>
        <authorList>
            <person name="Floudas D."/>
            <person name="Bentzer J."/>
            <person name="Ahren D."/>
            <person name="Johansson T."/>
            <person name="Persson P."/>
            <person name="Tunlid A."/>
        </authorList>
    </citation>
    <scope>NUCLEOTIDE SEQUENCE [LARGE SCALE GENOMIC DNA]</scope>
    <source>
        <strain evidence="6 7">CBS 146.42</strain>
    </source>
</reference>
<accession>A0A8H5FYU1</accession>
<organism evidence="6 7">
    <name type="scientific">Leucocoprinus leucothites</name>
    <dbReference type="NCBI Taxonomy" id="201217"/>
    <lineage>
        <taxon>Eukaryota</taxon>
        <taxon>Fungi</taxon>
        <taxon>Dikarya</taxon>
        <taxon>Basidiomycota</taxon>
        <taxon>Agaricomycotina</taxon>
        <taxon>Agaricomycetes</taxon>
        <taxon>Agaricomycetidae</taxon>
        <taxon>Agaricales</taxon>
        <taxon>Agaricineae</taxon>
        <taxon>Agaricaceae</taxon>
        <taxon>Leucocoprinus</taxon>
    </lineage>
</organism>
<keyword evidence="4" id="KW-0812">Transmembrane</keyword>
<dbReference type="PROSITE" id="PS50048">
    <property type="entry name" value="ZN2_CY6_FUNGAL_2"/>
    <property type="match status" value="1"/>
</dbReference>
<feature type="compositionally biased region" description="Low complexity" evidence="3">
    <location>
        <begin position="913"/>
        <end position="923"/>
    </location>
</feature>
<dbReference type="GO" id="GO:0008270">
    <property type="term" value="F:zinc ion binding"/>
    <property type="evidence" value="ECO:0007669"/>
    <property type="project" value="InterPro"/>
</dbReference>
<feature type="transmembrane region" description="Helical" evidence="4">
    <location>
        <begin position="458"/>
        <end position="481"/>
    </location>
</feature>
<gene>
    <name evidence="6" type="ORF">D9756_005344</name>
</gene>
<dbReference type="OrthoDB" id="4456959at2759"/>
<feature type="region of interest" description="Disordered" evidence="3">
    <location>
        <begin position="1149"/>
        <end position="1168"/>
    </location>
</feature>
<evidence type="ECO:0000256" key="3">
    <source>
        <dbReference type="SAM" id="MobiDB-lite"/>
    </source>
</evidence>
<evidence type="ECO:0000313" key="6">
    <source>
        <dbReference type="EMBL" id="KAF5354715.1"/>
    </source>
</evidence>
<feature type="compositionally biased region" description="Polar residues" evidence="3">
    <location>
        <begin position="1130"/>
        <end position="1139"/>
    </location>
</feature>
<feature type="compositionally biased region" description="Polar residues" evidence="3">
    <location>
        <begin position="851"/>
        <end position="864"/>
    </location>
</feature>
<sequence>MQLGSHPPISIPAPIVIPSAPILPEHRLVFGSGNKADLTGAGSPLEEPPNKKRKKDRACDYCRRRKIKCDGPWRQGQVCTNCIHGHRGCTYLESSKPRGPPKAYVTSLEDKVERLEDILKQLCPNTDFSEELGPPIARGSWKNGKEEQHSRPLSTPVSQTASHPSSSALTILTRPKATPTRTRDYDFPMSQVDRTTHLIFQGPRGSKLRSTPQKTAGARPSAANPSPEDSEDESAEETVETGIGGRHQYGLNAIEGDDDLAMDSRIRFHGRSSTAGLVEVTRKFKQMCMQEKQSHERDEDDRSQSTIAEKIDNAKLRTFRRLEFWTTAKWETDWTSYNIHAPSLITKLLECFPPESVANELLDLFFCQMNIYLPLLHRPTFERYWRERLHHENVWFATLCILMFAVASRWYDLGGEELKRWAQDANQWKAAGWRWFFIALDVHCSRRSLSCPATLLEIQTFVLMVLFLRGTTCVAVAWLFVSIGIRKAQDRGAHRRTVYRSYPNADDELWKRAFWILLAFDHVLGASLGRGIATGQEDYDLDFPLEVDDEYWDTSNARTNFKQPNNIPSKVSAFNHFIKLTEIIAFAAKTLYPVDKRKVFFGFIKGDWTAEVVRQLKMALEEWVQKIPPHLRWETENTDPIFSRQAASIHSLYYCVAMTVWRPFCPYKPAVATHRSEIEERQSTAMSQCATSIKACAAILEVELQRGLSNHPNMINVSLVCAGTLAIILYVLQRKMIASGQGKTLVRDYEIEKTGIFISDLFDAVDVCMKVLTLTQPTWEYAEFVIDQLKAALPPDRNMNFESLDIPMPPVQGISDVMRVPGHLGSSPPAFQIPSDATFSFTDHGLYQVDSSQAGSSQRTSANDASFRPSPSHPYPNTIHSRYAGTPYMQNPPVPSFSDATRADYPTSLSHRQSAVPAVSQYSQSSSSQLAPYSIPAMTQALPNAGLGEPWGRHPSFPSTEIAAPRLPARGPVSGKTVPTFPGFGESNNVKYSNGRIGGLLPSEPVVDNPILQVKDGHLLRTRTTSLVDEPLPVRKEYPYTSSSLRRTSFPNLQAVKSDGYAGPLGTLLNKSLPNSDAIDSAEELGPSEFPNDRRLPPLASNDDSTLPDPRFMNQAVRPRTKSIDRTDFGSYTNQSTNKGYALKPVPSTSLKSWTRYPSPPPTSNHRYTQHHYVHENLPDR</sequence>
<dbReference type="GO" id="GO:0006351">
    <property type="term" value="P:DNA-templated transcription"/>
    <property type="evidence" value="ECO:0007669"/>
    <property type="project" value="InterPro"/>
</dbReference>
<dbReference type="InterPro" id="IPR007219">
    <property type="entry name" value="XnlR_reg_dom"/>
</dbReference>
<evidence type="ECO:0000256" key="2">
    <source>
        <dbReference type="ARBA" id="ARBA00023242"/>
    </source>
</evidence>
<dbReference type="InterPro" id="IPR001138">
    <property type="entry name" value="Zn2Cys6_DnaBD"/>
</dbReference>
<protein>
    <recommendedName>
        <fullName evidence="5">Zn(2)-C6 fungal-type domain-containing protein</fullName>
    </recommendedName>
</protein>
<feature type="region of interest" description="Disordered" evidence="3">
    <location>
        <begin position="1078"/>
        <end position="1114"/>
    </location>
</feature>
<keyword evidence="7" id="KW-1185">Reference proteome</keyword>
<dbReference type="Proteomes" id="UP000559027">
    <property type="component" value="Unassembled WGS sequence"/>
</dbReference>
<dbReference type="GO" id="GO:0003677">
    <property type="term" value="F:DNA binding"/>
    <property type="evidence" value="ECO:0007669"/>
    <property type="project" value="InterPro"/>
</dbReference>
<evidence type="ECO:0000256" key="4">
    <source>
        <dbReference type="SAM" id="Phobius"/>
    </source>
</evidence>
<feature type="transmembrane region" description="Helical" evidence="4">
    <location>
        <begin position="714"/>
        <end position="732"/>
    </location>
</feature>
<proteinExistence type="predicted"/>
<feature type="region of interest" description="Disordered" evidence="3">
    <location>
        <begin position="851"/>
        <end position="923"/>
    </location>
</feature>
<name>A0A8H5FYU1_9AGAR</name>
<dbReference type="SUPFAM" id="SSF57701">
    <property type="entry name" value="Zn2/Cys6 DNA-binding domain"/>
    <property type="match status" value="1"/>
</dbReference>
<dbReference type="PANTHER" id="PTHR46910:SF38">
    <property type="entry name" value="ZN(2)-C6 FUNGAL-TYPE DOMAIN-CONTAINING PROTEIN"/>
    <property type="match status" value="1"/>
</dbReference>
<dbReference type="EMBL" id="JAACJO010000008">
    <property type="protein sequence ID" value="KAF5354715.1"/>
    <property type="molecule type" value="Genomic_DNA"/>
</dbReference>
<dbReference type="Pfam" id="PF04082">
    <property type="entry name" value="Fungal_trans"/>
    <property type="match status" value="1"/>
</dbReference>
<comment type="caution">
    <text evidence="6">The sequence shown here is derived from an EMBL/GenBank/DDBJ whole genome shotgun (WGS) entry which is preliminary data.</text>
</comment>
<dbReference type="Gene3D" id="4.10.240.10">
    <property type="entry name" value="Zn(2)-C6 fungal-type DNA-binding domain"/>
    <property type="match status" value="1"/>
</dbReference>
<keyword evidence="1" id="KW-0479">Metal-binding</keyword>
<feature type="region of interest" description="Disordered" evidence="3">
    <location>
        <begin position="34"/>
        <end position="56"/>
    </location>
</feature>
<dbReference type="CDD" id="cd00067">
    <property type="entry name" value="GAL4"/>
    <property type="match status" value="1"/>
</dbReference>
<dbReference type="GO" id="GO:0000981">
    <property type="term" value="F:DNA-binding transcription factor activity, RNA polymerase II-specific"/>
    <property type="evidence" value="ECO:0007669"/>
    <property type="project" value="InterPro"/>
</dbReference>
<evidence type="ECO:0000256" key="1">
    <source>
        <dbReference type="ARBA" id="ARBA00022723"/>
    </source>
</evidence>
<feature type="compositionally biased region" description="Polar residues" evidence="3">
    <location>
        <begin position="151"/>
        <end position="170"/>
    </location>
</feature>
<dbReference type="SMART" id="SM00906">
    <property type="entry name" value="Fungal_trans"/>
    <property type="match status" value="1"/>
</dbReference>
<feature type="domain" description="Zn(2)-C6 fungal-type" evidence="5">
    <location>
        <begin position="58"/>
        <end position="91"/>
    </location>
</feature>
<dbReference type="PROSITE" id="PS00463">
    <property type="entry name" value="ZN2_CY6_FUNGAL_1"/>
    <property type="match status" value="1"/>
</dbReference>
<feature type="region of interest" description="Disordered" evidence="3">
    <location>
        <begin position="126"/>
        <end position="251"/>
    </location>
</feature>
<feature type="region of interest" description="Disordered" evidence="3">
    <location>
        <begin position="1125"/>
        <end position="1144"/>
    </location>
</feature>
<evidence type="ECO:0000313" key="7">
    <source>
        <dbReference type="Proteomes" id="UP000559027"/>
    </source>
</evidence>